<evidence type="ECO:0000256" key="1">
    <source>
        <dbReference type="SAM" id="Phobius"/>
    </source>
</evidence>
<dbReference type="GO" id="GO:0034236">
    <property type="term" value="F:protein kinase A catalytic subunit binding"/>
    <property type="evidence" value="ECO:0007669"/>
    <property type="project" value="TreeGrafter"/>
</dbReference>
<protein>
    <submittedName>
        <fullName evidence="4">cNMP-binding protein</fullName>
    </submittedName>
</protein>
<dbReference type="PROSITE" id="PS50042">
    <property type="entry name" value="CNMP_BINDING_3"/>
    <property type="match status" value="1"/>
</dbReference>
<dbReference type="GO" id="GO:0005829">
    <property type="term" value="C:cytosol"/>
    <property type="evidence" value="ECO:0007669"/>
    <property type="project" value="TreeGrafter"/>
</dbReference>
<dbReference type="PANTHER" id="PTHR11635:SF152">
    <property type="entry name" value="CAMP-DEPENDENT PROTEIN KINASE TYPE I REGULATORY SUBUNIT-RELATED"/>
    <property type="match status" value="1"/>
</dbReference>
<dbReference type="GO" id="GO:0004862">
    <property type="term" value="F:cAMP-dependent protein kinase inhibitor activity"/>
    <property type="evidence" value="ECO:0007669"/>
    <property type="project" value="TreeGrafter"/>
</dbReference>
<dbReference type="InterPro" id="IPR050503">
    <property type="entry name" value="cAMP-dep_PK_reg_su-like"/>
</dbReference>
<dbReference type="PANTHER" id="PTHR11635">
    <property type="entry name" value="CAMP-DEPENDENT PROTEIN KINASE REGULATORY CHAIN"/>
    <property type="match status" value="1"/>
</dbReference>
<dbReference type="OrthoDB" id="5637002at2"/>
<evidence type="ECO:0000313" key="3">
    <source>
        <dbReference type="EMBL" id="KTD78182.1"/>
    </source>
</evidence>
<dbReference type="InterPro" id="IPR014710">
    <property type="entry name" value="RmlC-like_jellyroll"/>
</dbReference>
<dbReference type="SUPFAM" id="SSF51206">
    <property type="entry name" value="cAMP-binding domain-like"/>
    <property type="match status" value="1"/>
</dbReference>
<dbReference type="Pfam" id="PF00027">
    <property type="entry name" value="cNMP_binding"/>
    <property type="match status" value="1"/>
</dbReference>
<reference evidence="3 5" key="1">
    <citation type="submission" date="2015-11" db="EMBL/GenBank/DDBJ databases">
        <title>Genomic analysis of 38 Legionella species identifies large and diverse effector repertoires.</title>
        <authorList>
            <person name="Burstein D."/>
            <person name="Amaro F."/>
            <person name="Zusman T."/>
            <person name="Lifshitz Z."/>
            <person name="Cohen O."/>
            <person name="Gilbert J.A."/>
            <person name="Pupko T."/>
            <person name="Shuman H.A."/>
            <person name="Segal G."/>
        </authorList>
    </citation>
    <scope>NUCLEOTIDE SEQUENCE [LARGE SCALE GENOMIC DNA]</scope>
    <source>
        <strain evidence="3 5">SC-18-C9</strain>
    </source>
</reference>
<accession>A0A378LBZ9</accession>
<evidence type="ECO:0000313" key="5">
    <source>
        <dbReference type="Proteomes" id="UP000054820"/>
    </source>
</evidence>
<feature type="transmembrane region" description="Helical" evidence="1">
    <location>
        <begin position="162"/>
        <end position="187"/>
    </location>
</feature>
<evidence type="ECO:0000313" key="6">
    <source>
        <dbReference type="Proteomes" id="UP000255110"/>
    </source>
</evidence>
<dbReference type="InterPro" id="IPR018490">
    <property type="entry name" value="cNMP-bd_dom_sf"/>
</dbReference>
<dbReference type="Proteomes" id="UP000255110">
    <property type="component" value="Unassembled WGS sequence"/>
</dbReference>
<dbReference type="SMART" id="SM00100">
    <property type="entry name" value="cNMP"/>
    <property type="match status" value="1"/>
</dbReference>
<dbReference type="AlphaFoldDB" id="A0A378LBZ9"/>
<gene>
    <name evidence="3" type="ORF">Lstg_1463</name>
    <name evidence="4" type="ORF">NCTC11991_03001</name>
</gene>
<proteinExistence type="predicted"/>
<organism evidence="4 6">
    <name type="scientific">Legionella steigerwaltii</name>
    <dbReference type="NCBI Taxonomy" id="460"/>
    <lineage>
        <taxon>Bacteria</taxon>
        <taxon>Pseudomonadati</taxon>
        <taxon>Pseudomonadota</taxon>
        <taxon>Gammaproteobacteria</taxon>
        <taxon>Legionellales</taxon>
        <taxon>Legionellaceae</taxon>
        <taxon>Legionella</taxon>
    </lineage>
</organism>
<dbReference type="Gene3D" id="2.60.120.10">
    <property type="entry name" value="Jelly Rolls"/>
    <property type="match status" value="1"/>
</dbReference>
<dbReference type="RefSeq" id="WP_058477020.1">
    <property type="nucleotide sequence ID" value="NZ_CAAAIO010000019.1"/>
</dbReference>
<dbReference type="CDD" id="cd00038">
    <property type="entry name" value="CAP_ED"/>
    <property type="match status" value="1"/>
</dbReference>
<dbReference type="STRING" id="460.Lstg_1463"/>
<feature type="domain" description="Cyclic nucleotide-binding" evidence="2">
    <location>
        <begin position="17"/>
        <end position="103"/>
    </location>
</feature>
<keyword evidence="1" id="KW-0472">Membrane</keyword>
<dbReference type="Proteomes" id="UP000054820">
    <property type="component" value="Unassembled WGS sequence"/>
</dbReference>
<evidence type="ECO:0000313" key="4">
    <source>
        <dbReference type="EMBL" id="STY24376.1"/>
    </source>
</evidence>
<evidence type="ECO:0000259" key="2">
    <source>
        <dbReference type="PROSITE" id="PS50042"/>
    </source>
</evidence>
<dbReference type="GO" id="GO:0005952">
    <property type="term" value="C:cAMP-dependent protein kinase complex"/>
    <property type="evidence" value="ECO:0007669"/>
    <property type="project" value="InterPro"/>
</dbReference>
<name>A0A378LBZ9_9GAMM</name>
<dbReference type="EMBL" id="LNYZ01000010">
    <property type="protein sequence ID" value="KTD78182.1"/>
    <property type="molecule type" value="Genomic_DNA"/>
</dbReference>
<keyword evidence="1" id="KW-1133">Transmembrane helix</keyword>
<sequence length="208" mass="23418">MNDFSKNEKYNLKKTSLLSHLSDENYDTFIAISSRELFRKGDILLKEGEINDDFFIIISGTVGLYKKKNKNFPPELIGKLGVGETIDEIRVIRNRTCTLTVIAAEATVVLKTSISKLHALENHSCHDAVVESVINIISDRLLHSNETILNKIHEKKRKNKQIVSVLLGMLVLIIFLCEVGLGLYYTLNPTDFCNNLNSLPAENTKVTL</sequence>
<dbReference type="GO" id="GO:0030552">
    <property type="term" value="F:cAMP binding"/>
    <property type="evidence" value="ECO:0007669"/>
    <property type="project" value="TreeGrafter"/>
</dbReference>
<dbReference type="EMBL" id="UGOY01000001">
    <property type="protein sequence ID" value="STY24376.1"/>
    <property type="molecule type" value="Genomic_DNA"/>
</dbReference>
<keyword evidence="5" id="KW-1185">Reference proteome</keyword>
<dbReference type="InterPro" id="IPR000595">
    <property type="entry name" value="cNMP-bd_dom"/>
</dbReference>
<keyword evidence="1" id="KW-0812">Transmembrane</keyword>
<reference evidence="4 6" key="2">
    <citation type="submission" date="2018-06" db="EMBL/GenBank/DDBJ databases">
        <authorList>
            <consortium name="Pathogen Informatics"/>
            <person name="Doyle S."/>
        </authorList>
    </citation>
    <scope>NUCLEOTIDE SEQUENCE [LARGE SCALE GENOMIC DNA]</scope>
    <source>
        <strain evidence="4 6">NCTC11991</strain>
    </source>
</reference>